<keyword evidence="4 5" id="KW-0472">Membrane</keyword>
<evidence type="ECO:0000313" key="6">
    <source>
        <dbReference type="EMBL" id="OKP12051.1"/>
    </source>
</evidence>
<dbReference type="PANTHER" id="PTHR31465:SF9">
    <property type="entry name" value="SPHINGOID LONG-CHAIN BASE TRANSPORTER RSB1"/>
    <property type="match status" value="1"/>
</dbReference>
<dbReference type="GO" id="GO:0000324">
    <property type="term" value="C:fungal-type vacuole"/>
    <property type="evidence" value="ECO:0007669"/>
    <property type="project" value="TreeGrafter"/>
</dbReference>
<organism evidence="6 7">
    <name type="scientific">Penicillium subrubescens</name>
    <dbReference type="NCBI Taxonomy" id="1316194"/>
    <lineage>
        <taxon>Eukaryota</taxon>
        <taxon>Fungi</taxon>
        <taxon>Dikarya</taxon>
        <taxon>Ascomycota</taxon>
        <taxon>Pezizomycotina</taxon>
        <taxon>Eurotiomycetes</taxon>
        <taxon>Eurotiomycetidae</taxon>
        <taxon>Eurotiales</taxon>
        <taxon>Aspergillaceae</taxon>
        <taxon>Penicillium</taxon>
    </lineage>
</organism>
<accession>A0A1Q5UHW3</accession>
<feature type="transmembrane region" description="Helical" evidence="5">
    <location>
        <begin position="20"/>
        <end position="40"/>
    </location>
</feature>
<keyword evidence="7" id="KW-1185">Reference proteome</keyword>
<evidence type="ECO:0000256" key="4">
    <source>
        <dbReference type="ARBA" id="ARBA00023136"/>
    </source>
</evidence>
<feature type="transmembrane region" description="Helical" evidence="5">
    <location>
        <begin position="47"/>
        <end position="67"/>
    </location>
</feature>
<evidence type="ECO:0000256" key="2">
    <source>
        <dbReference type="ARBA" id="ARBA00022692"/>
    </source>
</evidence>
<evidence type="ECO:0000313" key="7">
    <source>
        <dbReference type="Proteomes" id="UP000186955"/>
    </source>
</evidence>
<dbReference type="InterPro" id="IPR007568">
    <property type="entry name" value="RTA1"/>
</dbReference>
<reference evidence="6 7" key="1">
    <citation type="submission" date="2016-10" db="EMBL/GenBank/DDBJ databases">
        <title>Genome sequence of the ascomycete fungus Penicillium subrubescens.</title>
        <authorList>
            <person name="De Vries R.P."/>
            <person name="Peng M."/>
            <person name="Dilokpimol A."/>
            <person name="Hilden K."/>
            <person name="Makela M.R."/>
            <person name="Grigoriev I."/>
            <person name="Riley R."/>
            <person name="Granchi Z."/>
        </authorList>
    </citation>
    <scope>NUCLEOTIDE SEQUENCE [LARGE SCALE GENOMIC DNA]</scope>
    <source>
        <strain evidence="6 7">CBS 132785</strain>
    </source>
</reference>
<feature type="transmembrane region" description="Helical" evidence="5">
    <location>
        <begin position="138"/>
        <end position="157"/>
    </location>
</feature>
<evidence type="ECO:0008006" key="8">
    <source>
        <dbReference type="Google" id="ProtNLM"/>
    </source>
</evidence>
<dbReference type="EMBL" id="MNBE01000251">
    <property type="protein sequence ID" value="OKP12051.1"/>
    <property type="molecule type" value="Genomic_DNA"/>
</dbReference>
<dbReference type="GO" id="GO:0005886">
    <property type="term" value="C:plasma membrane"/>
    <property type="evidence" value="ECO:0007669"/>
    <property type="project" value="TreeGrafter"/>
</dbReference>
<dbReference type="PANTHER" id="PTHR31465">
    <property type="entry name" value="PROTEIN RTA1-RELATED"/>
    <property type="match status" value="1"/>
</dbReference>
<proteinExistence type="predicted"/>
<feature type="transmembrane region" description="Helical" evidence="5">
    <location>
        <begin position="104"/>
        <end position="126"/>
    </location>
</feature>
<comment type="caution">
    <text evidence="6">The sequence shown here is derived from an EMBL/GenBank/DDBJ whole genome shotgun (WGS) entry which is preliminary data.</text>
</comment>
<dbReference type="STRING" id="1316194.A0A1Q5UHW3"/>
<evidence type="ECO:0000256" key="3">
    <source>
        <dbReference type="ARBA" id="ARBA00022989"/>
    </source>
</evidence>
<dbReference type="Pfam" id="PF04479">
    <property type="entry name" value="RTA1"/>
    <property type="match status" value="1"/>
</dbReference>
<evidence type="ECO:0000256" key="5">
    <source>
        <dbReference type="SAM" id="Phobius"/>
    </source>
</evidence>
<keyword evidence="3 5" id="KW-1133">Transmembrane helix</keyword>
<dbReference type="AlphaFoldDB" id="A0A1Q5UHW3"/>
<name>A0A1Q5UHW3_9EURO</name>
<evidence type="ECO:0000256" key="1">
    <source>
        <dbReference type="ARBA" id="ARBA00004141"/>
    </source>
</evidence>
<keyword evidence="2 5" id="KW-0812">Transmembrane</keyword>
<comment type="subcellular location">
    <subcellularLocation>
        <location evidence="1">Membrane</location>
        <topology evidence="1">Multi-pass membrane protein</topology>
    </subcellularLocation>
</comment>
<sequence length="177" mass="19702">MNATDISYRGPGRISFTPLLAPNAIFTTIFTILFLNHLLFTIRFWRFYGYAIGMLGGLLLELLGYVAKVQLARHGDKNGYIIQLQRHFESTCFPNVGPQLFTTIFILGDFACLCFIGVGGSLAAIYADSPIGVDLMMAGLGTQVLVTAIFCVVLSILAHKWWQKILRCGKKWYIIGE</sequence>
<gene>
    <name evidence="6" type="ORF">PENSUB_2409</name>
</gene>
<protein>
    <recommendedName>
        <fullName evidence="8">Sphingoid long-chain base transporter RSB1</fullName>
    </recommendedName>
</protein>
<dbReference type="Proteomes" id="UP000186955">
    <property type="component" value="Unassembled WGS sequence"/>
</dbReference>